<dbReference type="RefSeq" id="XP_040739361.1">
    <property type="nucleotide sequence ID" value="XM_040883633.1"/>
</dbReference>
<keyword evidence="2" id="KW-1185">Reference proteome</keyword>
<accession>A0A1Y1VUB2</accession>
<dbReference type="OrthoDB" id="10635927at2759"/>
<reference evidence="1 2" key="1">
    <citation type="submission" date="2016-07" db="EMBL/GenBank/DDBJ databases">
        <title>Pervasive Adenine N6-methylation of Active Genes in Fungi.</title>
        <authorList>
            <consortium name="DOE Joint Genome Institute"/>
            <person name="Mondo S.J."/>
            <person name="Dannebaum R.O."/>
            <person name="Kuo R.C."/>
            <person name="Labutti K."/>
            <person name="Haridas S."/>
            <person name="Kuo A."/>
            <person name="Salamov A."/>
            <person name="Ahrendt S.R."/>
            <person name="Lipzen A."/>
            <person name="Sullivan W."/>
            <person name="Andreopoulos W.B."/>
            <person name="Clum A."/>
            <person name="Lindquist E."/>
            <person name="Daum C."/>
            <person name="Ramamoorthy G.K."/>
            <person name="Gryganskyi A."/>
            <person name="Culley D."/>
            <person name="Magnuson J.K."/>
            <person name="James T.Y."/>
            <person name="O'Malley M.A."/>
            <person name="Stajich J.E."/>
            <person name="Spatafora J.W."/>
            <person name="Visel A."/>
            <person name="Grigoriev I.V."/>
        </authorList>
    </citation>
    <scope>NUCLEOTIDE SEQUENCE [LARGE SCALE GENOMIC DNA]</scope>
    <source>
        <strain evidence="1 2">ATCC 12442</strain>
    </source>
</reference>
<dbReference type="EMBL" id="MCFD01000066">
    <property type="protein sequence ID" value="ORX64773.1"/>
    <property type="molecule type" value="Genomic_DNA"/>
</dbReference>
<proteinExistence type="predicted"/>
<organism evidence="1 2">
    <name type="scientific">Linderina pennispora</name>
    <dbReference type="NCBI Taxonomy" id="61395"/>
    <lineage>
        <taxon>Eukaryota</taxon>
        <taxon>Fungi</taxon>
        <taxon>Fungi incertae sedis</taxon>
        <taxon>Zoopagomycota</taxon>
        <taxon>Kickxellomycotina</taxon>
        <taxon>Kickxellomycetes</taxon>
        <taxon>Kickxellales</taxon>
        <taxon>Kickxellaceae</taxon>
        <taxon>Linderina</taxon>
    </lineage>
</organism>
<dbReference type="AlphaFoldDB" id="A0A1Y1VUB2"/>
<evidence type="ECO:0000313" key="2">
    <source>
        <dbReference type="Proteomes" id="UP000193922"/>
    </source>
</evidence>
<dbReference type="Proteomes" id="UP000193922">
    <property type="component" value="Unassembled WGS sequence"/>
</dbReference>
<name>A0A1Y1VUB2_9FUNG</name>
<comment type="caution">
    <text evidence="1">The sequence shown here is derived from an EMBL/GenBank/DDBJ whole genome shotgun (WGS) entry which is preliminary data.</text>
</comment>
<dbReference type="GeneID" id="63800281"/>
<protein>
    <submittedName>
        <fullName evidence="1">Uncharacterized protein</fullName>
    </submittedName>
</protein>
<gene>
    <name evidence="1" type="ORF">DL89DRAFT_158746</name>
</gene>
<sequence length="227" mass="24265">MAHGKRGIEAIEQFQQTVKKCRTDETSQGLDCLAHAVGLREKHGCPAALPPANNANFADADAATSASSALYPTSTPPSPHVLPPISPKSHSHSPLPSILYFSSLSRCSNISSSSSRQLAALFLGFPKALFSVVPFSGYVYCNSIPILISCICHLCSPSRISHVTRLIPSISPRPYTRLYLFHIALQFPIASSVFALSIAHCFSPGEGRAAIVTAATLGTYTLVTRQQ</sequence>
<evidence type="ECO:0000313" key="1">
    <source>
        <dbReference type="EMBL" id="ORX64773.1"/>
    </source>
</evidence>